<evidence type="ECO:0000313" key="5">
    <source>
        <dbReference type="RefSeq" id="XP_021862326.2"/>
    </source>
</evidence>
<dbReference type="InterPro" id="IPR004864">
    <property type="entry name" value="LEA_2"/>
</dbReference>
<dbReference type="InterPro" id="IPR055276">
    <property type="entry name" value="NHL41-like"/>
</dbReference>
<sequence>MMYTKSESDSIVSLSSLSSPKPPRPVYYVQSPSRDSQEEDKSSTTASATATLETVTPTGFQSPLEGLTLISFFSRQSRSPATSRVSGLHGYRRKRMERDRVQLLGGRHLAAKEAETRRDVYVNWWRDEEEEELSWGCKVFMWMMCLGLVFMVVCSIVWGASRPYNAQVFLKDVTVHNFYFGEGSDLTGVPSKILTVNCSLRMRVHNPATFFGIHVSCSTINLRYFDLTIASGQLDPYYQPRKSWRTVHVNIEGQKVPLHGAGAGFTAEGVPLILDFEIRSKGQVVGKLVKTKHRRHVRCSLNITAQTTRIVRFTEQSCI</sequence>
<keyword evidence="4" id="KW-1185">Reference proteome</keyword>
<protein>
    <recommendedName>
        <fullName evidence="3">Late embryogenesis abundant protein LEA-2 subgroup domain-containing protein</fullName>
    </recommendedName>
</protein>
<dbReference type="RefSeq" id="XP_021862326.2">
    <property type="nucleotide sequence ID" value="XM_022006634.2"/>
</dbReference>
<feature type="compositionally biased region" description="Low complexity" evidence="1">
    <location>
        <begin position="9"/>
        <end position="19"/>
    </location>
</feature>
<feature type="domain" description="Late embryogenesis abundant protein LEA-2 subgroup" evidence="3">
    <location>
        <begin position="202"/>
        <end position="300"/>
    </location>
</feature>
<reference evidence="5" key="2">
    <citation type="submission" date="2025-08" db="UniProtKB">
        <authorList>
            <consortium name="RefSeq"/>
        </authorList>
    </citation>
    <scope>IDENTIFICATION</scope>
    <source>
        <tissue evidence="5">Leaf</tissue>
    </source>
</reference>
<dbReference type="GeneID" id="110801287"/>
<reference evidence="4" key="1">
    <citation type="journal article" date="2021" name="Nat. Commun.">
        <title>Genomic analyses provide insights into spinach domestication and the genetic basis of agronomic traits.</title>
        <authorList>
            <person name="Cai X."/>
            <person name="Sun X."/>
            <person name="Xu C."/>
            <person name="Sun H."/>
            <person name="Wang X."/>
            <person name="Ge C."/>
            <person name="Zhang Z."/>
            <person name="Wang Q."/>
            <person name="Fei Z."/>
            <person name="Jiao C."/>
            <person name="Wang Q."/>
        </authorList>
    </citation>
    <scope>NUCLEOTIDE SEQUENCE [LARGE SCALE GENOMIC DNA]</scope>
    <source>
        <strain evidence="4">cv. Varoflay</strain>
    </source>
</reference>
<organism evidence="4 5">
    <name type="scientific">Spinacia oleracea</name>
    <name type="common">Spinach</name>
    <dbReference type="NCBI Taxonomy" id="3562"/>
    <lineage>
        <taxon>Eukaryota</taxon>
        <taxon>Viridiplantae</taxon>
        <taxon>Streptophyta</taxon>
        <taxon>Embryophyta</taxon>
        <taxon>Tracheophyta</taxon>
        <taxon>Spermatophyta</taxon>
        <taxon>Magnoliopsida</taxon>
        <taxon>eudicotyledons</taxon>
        <taxon>Gunneridae</taxon>
        <taxon>Pentapetalae</taxon>
        <taxon>Caryophyllales</taxon>
        <taxon>Chenopodiaceae</taxon>
        <taxon>Chenopodioideae</taxon>
        <taxon>Anserineae</taxon>
        <taxon>Spinacia</taxon>
    </lineage>
</organism>
<evidence type="ECO:0000256" key="2">
    <source>
        <dbReference type="SAM" id="Phobius"/>
    </source>
</evidence>
<dbReference type="Pfam" id="PF03168">
    <property type="entry name" value="LEA_2"/>
    <property type="match status" value="1"/>
</dbReference>
<accession>A0A9R0J6V4</accession>
<keyword evidence="2" id="KW-0472">Membrane</keyword>
<dbReference type="PANTHER" id="PTHR48436:SF1">
    <property type="entry name" value="2, PUTATIVE-RELATED"/>
    <property type="match status" value="1"/>
</dbReference>
<dbReference type="Proteomes" id="UP000813463">
    <property type="component" value="Chromosome 2"/>
</dbReference>
<dbReference type="PANTHER" id="PTHR48436">
    <property type="entry name" value="2, PUTATIVE-RELATED"/>
    <property type="match status" value="1"/>
</dbReference>
<feature type="region of interest" description="Disordered" evidence="1">
    <location>
        <begin position="1"/>
        <end position="54"/>
    </location>
</feature>
<evidence type="ECO:0000259" key="3">
    <source>
        <dbReference type="Pfam" id="PF03168"/>
    </source>
</evidence>
<dbReference type="AlphaFoldDB" id="A0A9R0J6V4"/>
<dbReference type="KEGG" id="soe:110801287"/>
<keyword evidence="2" id="KW-0812">Transmembrane</keyword>
<evidence type="ECO:0000256" key="1">
    <source>
        <dbReference type="SAM" id="MobiDB-lite"/>
    </source>
</evidence>
<name>A0A9R0J6V4_SPIOL</name>
<gene>
    <name evidence="5" type="primary">LOC110801287</name>
</gene>
<proteinExistence type="predicted"/>
<keyword evidence="2" id="KW-1133">Transmembrane helix</keyword>
<feature type="transmembrane region" description="Helical" evidence="2">
    <location>
        <begin position="139"/>
        <end position="160"/>
    </location>
</feature>
<evidence type="ECO:0000313" key="4">
    <source>
        <dbReference type="Proteomes" id="UP000813463"/>
    </source>
</evidence>